<feature type="region of interest" description="Disordered" evidence="1">
    <location>
        <begin position="229"/>
        <end position="267"/>
    </location>
</feature>
<evidence type="ECO:0000259" key="2">
    <source>
        <dbReference type="SMART" id="SM00471"/>
    </source>
</evidence>
<dbReference type="AlphaFoldDB" id="A0A218Z143"/>
<evidence type="ECO:0000313" key="3">
    <source>
        <dbReference type="EMBL" id="OWP01482.1"/>
    </source>
</evidence>
<gene>
    <name evidence="3" type="ORF">B2J93_714</name>
</gene>
<organism evidence="3 4">
    <name type="scientific">Diplocarpon coronariae</name>
    <dbReference type="NCBI Taxonomy" id="2795749"/>
    <lineage>
        <taxon>Eukaryota</taxon>
        <taxon>Fungi</taxon>
        <taxon>Dikarya</taxon>
        <taxon>Ascomycota</taxon>
        <taxon>Pezizomycotina</taxon>
        <taxon>Leotiomycetes</taxon>
        <taxon>Helotiales</taxon>
        <taxon>Drepanopezizaceae</taxon>
        <taxon>Diplocarpon</taxon>
    </lineage>
</organism>
<dbReference type="PANTHER" id="PTHR33594:SF1">
    <property type="entry name" value="HD_PDEASE DOMAIN-CONTAINING PROTEIN"/>
    <property type="match status" value="1"/>
</dbReference>
<protein>
    <submittedName>
        <fullName evidence="3">HD domain-containing protein</fullName>
    </submittedName>
</protein>
<comment type="caution">
    <text evidence="3">The sequence shown here is derived from an EMBL/GenBank/DDBJ whole genome shotgun (WGS) entry which is preliminary data.</text>
</comment>
<evidence type="ECO:0000256" key="1">
    <source>
        <dbReference type="SAM" id="MobiDB-lite"/>
    </source>
</evidence>
<feature type="compositionally biased region" description="Basic and acidic residues" evidence="1">
    <location>
        <begin position="229"/>
        <end position="239"/>
    </location>
</feature>
<accession>A0A218Z143</accession>
<reference evidence="3 4" key="1">
    <citation type="submission" date="2017-04" db="EMBL/GenBank/DDBJ databases">
        <title>Draft genome sequence of Marssonina coronaria NL1: causal agent of apple blotch.</title>
        <authorList>
            <person name="Cheng Q."/>
        </authorList>
    </citation>
    <scope>NUCLEOTIDE SEQUENCE [LARGE SCALE GENOMIC DNA]</scope>
    <source>
        <strain evidence="3 4">NL1</strain>
    </source>
</reference>
<feature type="compositionally biased region" description="Basic and acidic residues" evidence="1">
    <location>
        <begin position="251"/>
        <end position="261"/>
    </location>
</feature>
<proteinExistence type="predicted"/>
<keyword evidence="4" id="KW-1185">Reference proteome</keyword>
<dbReference type="SUPFAM" id="SSF109604">
    <property type="entry name" value="HD-domain/PDEase-like"/>
    <property type="match status" value="1"/>
</dbReference>
<name>A0A218Z143_9HELO</name>
<dbReference type="CDD" id="cd00077">
    <property type="entry name" value="HDc"/>
    <property type="match status" value="1"/>
</dbReference>
<dbReference type="OrthoDB" id="16547at2759"/>
<sequence>MAEEQELLNRVRAYVEEYMNKFDGSHDFSHIKRVVGLAHVIFKGIAASATDGDTSSTKPLDPTIITLAAMLHDVGDRKYLKKGQDPTTQVQALLLSFDADVKLAAKVQAICLGVSYTSEIQDPARVRDLIIEYPELAVVQDADRLDAIGAVGIGRVFTYGGARTGRDMHESIDMMDRKLCKIESMMKTEPGRRMASEATRRLRVFRSWWRDEIGSEETGLCVLGPVAAKEDAPRSRQLDRTPALPPSAGGTDRHALGETPRRRYSRP</sequence>
<dbReference type="InParanoid" id="A0A218Z143"/>
<dbReference type="STRING" id="503106.A0A218Z143"/>
<dbReference type="PANTHER" id="PTHR33594">
    <property type="entry name" value="SUPERFAMILY HYDROLASE, PUTATIVE (AFU_ORTHOLOGUE AFUA_1G03035)-RELATED"/>
    <property type="match status" value="1"/>
</dbReference>
<dbReference type="Gene3D" id="1.10.3210.50">
    <property type="match status" value="1"/>
</dbReference>
<dbReference type="Proteomes" id="UP000242519">
    <property type="component" value="Unassembled WGS sequence"/>
</dbReference>
<dbReference type="InterPro" id="IPR003607">
    <property type="entry name" value="HD/PDEase_dom"/>
</dbReference>
<dbReference type="EMBL" id="MZNU01000276">
    <property type="protein sequence ID" value="OWP01482.1"/>
    <property type="molecule type" value="Genomic_DNA"/>
</dbReference>
<evidence type="ECO:0000313" key="4">
    <source>
        <dbReference type="Proteomes" id="UP000242519"/>
    </source>
</evidence>
<feature type="domain" description="HD/PDEase" evidence="2">
    <location>
        <begin position="23"/>
        <end position="157"/>
    </location>
</feature>
<dbReference type="SMART" id="SM00471">
    <property type="entry name" value="HDc"/>
    <property type="match status" value="1"/>
</dbReference>